<dbReference type="EMBL" id="JPJI01000028">
    <property type="protein sequence ID" value="KEZ93369.1"/>
    <property type="molecule type" value="Genomic_DNA"/>
</dbReference>
<organism evidence="1 2">
    <name type="scientific">Nonlabens ulvanivorans</name>
    <name type="common">Persicivirga ulvanivorans</name>
    <dbReference type="NCBI Taxonomy" id="906888"/>
    <lineage>
        <taxon>Bacteria</taxon>
        <taxon>Pseudomonadati</taxon>
        <taxon>Bacteroidota</taxon>
        <taxon>Flavobacteriia</taxon>
        <taxon>Flavobacteriales</taxon>
        <taxon>Flavobacteriaceae</taxon>
        <taxon>Nonlabens</taxon>
    </lineage>
</organism>
<reference evidence="1 2" key="1">
    <citation type="submission" date="2014-07" db="EMBL/GenBank/DDBJ databases">
        <title>Draft genome sequence of Nonlabens ulvanivorans, an ulvan degrading bacterium.</title>
        <authorList>
            <person name="Kopel M."/>
            <person name="Helbert W."/>
            <person name="Henrissat B."/>
            <person name="Doniger T."/>
            <person name="Banin E."/>
        </authorList>
    </citation>
    <scope>NUCLEOTIDE SEQUENCE [LARGE SCALE GENOMIC DNA]</scope>
    <source>
        <strain evidence="1 2">PLR</strain>
    </source>
</reference>
<sequence length="225" mass="26111">MHNKKMKNFLIILSILFFCNLNYGQIAVIKDVDGFTNVRKLPKIDSDVIYKLKDSEVFSYQENETESEWITVYISKNKYQLECGEDDTFMGYIHKSRLCPIEDLTKYTGTEFSFEYNLKKFSLENKISDFDGKWLTKINGRTIYGTDGNIPKTEVVGIETSINGKSIEIPNIFYEDIFECDNVFEINKNKGDYIVHQWNSDGAGGYLIVWVLGNEKLKQRLILIP</sequence>
<name>A0A084JWN5_NONUL</name>
<evidence type="ECO:0008006" key="3">
    <source>
        <dbReference type="Google" id="ProtNLM"/>
    </source>
</evidence>
<evidence type="ECO:0000313" key="1">
    <source>
        <dbReference type="EMBL" id="KEZ93369.1"/>
    </source>
</evidence>
<dbReference type="AlphaFoldDB" id="A0A084JWN5"/>
<comment type="caution">
    <text evidence="1">The sequence shown here is derived from an EMBL/GenBank/DDBJ whole genome shotgun (WGS) entry which is preliminary data.</text>
</comment>
<protein>
    <recommendedName>
        <fullName evidence="3">SH3b domain-containing protein</fullName>
    </recommendedName>
</protein>
<proteinExistence type="predicted"/>
<evidence type="ECO:0000313" key="2">
    <source>
        <dbReference type="Proteomes" id="UP000028531"/>
    </source>
</evidence>
<dbReference type="Proteomes" id="UP000028531">
    <property type="component" value="Unassembled WGS sequence"/>
</dbReference>
<accession>A0A084JWN5</accession>
<gene>
    <name evidence="1" type="ORF">IL45_07365</name>
</gene>